<keyword evidence="4" id="KW-1185">Reference proteome</keyword>
<evidence type="ECO:0000313" key="4">
    <source>
        <dbReference type="Proteomes" id="UP001642260"/>
    </source>
</evidence>
<dbReference type="EMBL" id="CAKOAT010394043">
    <property type="protein sequence ID" value="CAH8365674.1"/>
    <property type="molecule type" value="Genomic_DNA"/>
</dbReference>
<feature type="region of interest" description="Disordered" evidence="1">
    <location>
        <begin position="523"/>
        <end position="548"/>
    </location>
</feature>
<gene>
    <name evidence="3" type="ORF">ERUC_LOCUS30422</name>
</gene>
<dbReference type="InterPro" id="IPR006852">
    <property type="entry name" value="TOD1_MUCI70"/>
</dbReference>
<dbReference type="Proteomes" id="UP001642260">
    <property type="component" value="Unassembled WGS sequence"/>
</dbReference>
<protein>
    <recommendedName>
        <fullName evidence="2">TOD1/MUCI70 glycosyltransferase-like domain-containing protein</fullName>
    </recommendedName>
</protein>
<evidence type="ECO:0000256" key="1">
    <source>
        <dbReference type="SAM" id="MobiDB-lite"/>
    </source>
</evidence>
<reference evidence="3 4" key="1">
    <citation type="submission" date="2022-03" db="EMBL/GenBank/DDBJ databases">
        <authorList>
            <person name="Macdonald S."/>
            <person name="Ahmed S."/>
            <person name="Newling K."/>
        </authorList>
    </citation>
    <scope>NUCLEOTIDE SEQUENCE [LARGE SCALE GENOMIC DNA]</scope>
</reference>
<feature type="domain" description="TOD1/MUCI70 glycosyltransferase-like" evidence="2">
    <location>
        <begin position="164"/>
        <end position="478"/>
    </location>
</feature>
<accession>A0ABC8L5B4</accession>
<proteinExistence type="predicted"/>
<dbReference type="Pfam" id="PF04765">
    <property type="entry name" value="TOD1_MUCI70"/>
    <property type="match status" value="1"/>
</dbReference>
<dbReference type="PANTHER" id="PTHR12956:SF69">
    <property type="entry name" value="DUF616 DOMAIN-CONTAINING PROTEIN"/>
    <property type="match status" value="1"/>
</dbReference>
<sequence length="548" mass="63021">MGYNGVGLPTHTITITRSKPSKMYKEKENVVRWIFKFVGRRKKILFIISTLVFIRVLYVWHGEVGQKIEVPHSDSKNKEQIRNIHNNLSYVVKSAKAYRPRPPPYFRGYKLPPDHPCNKFTLPPPPADKKRTGPRPCPVCYLPLEEAIALMPSSPSFSPVLKNLTYIHEKPLNRKTEFGGSDFGGYPTLKQRRRSFHIKETMSVHCGFVKGPEPGRGTGFDINEKDRLEMKRCRGIVVVSTVFDAFDDVKSPSNISKYSELTVCFFMFIDEKTESSLKRDKSFNKTTKKVGLWRVVVVHNLPYTDGRRNGKVPKLLVHRLFPNSRYSIWMDGKLDLVVDPHQILERFLWRENVTFAISRHYKRFDVFVEAEANKAAGKYDNASIDFQVDFYKKEGLTPYSTAKLPITSDVPEGCVILREHVPISNLFTCLWFNEVDRFTSRDQISFSTVRDKISARTKWNVGMFLDCQRRNFVVQRYHLADQAKLKKKETSTAILPSPALVSSKLPRKLTNVSQVVIITPPKRRGSDRQLSAWSHRKATLPARSPEPA</sequence>
<evidence type="ECO:0000259" key="2">
    <source>
        <dbReference type="Pfam" id="PF04765"/>
    </source>
</evidence>
<comment type="caution">
    <text evidence="3">The sequence shown here is derived from an EMBL/GenBank/DDBJ whole genome shotgun (WGS) entry which is preliminary data.</text>
</comment>
<evidence type="ECO:0000313" key="3">
    <source>
        <dbReference type="EMBL" id="CAH8365674.1"/>
    </source>
</evidence>
<dbReference type="PANTHER" id="PTHR12956">
    <property type="entry name" value="ALKALINE CERAMIDASE-RELATED"/>
    <property type="match status" value="1"/>
</dbReference>
<dbReference type="AlphaFoldDB" id="A0ABC8L5B4"/>
<name>A0ABC8L5B4_ERUVS</name>
<organism evidence="3 4">
    <name type="scientific">Eruca vesicaria subsp. sativa</name>
    <name type="common">Garden rocket</name>
    <name type="synonym">Eruca sativa</name>
    <dbReference type="NCBI Taxonomy" id="29727"/>
    <lineage>
        <taxon>Eukaryota</taxon>
        <taxon>Viridiplantae</taxon>
        <taxon>Streptophyta</taxon>
        <taxon>Embryophyta</taxon>
        <taxon>Tracheophyta</taxon>
        <taxon>Spermatophyta</taxon>
        <taxon>Magnoliopsida</taxon>
        <taxon>eudicotyledons</taxon>
        <taxon>Gunneridae</taxon>
        <taxon>Pentapetalae</taxon>
        <taxon>rosids</taxon>
        <taxon>malvids</taxon>
        <taxon>Brassicales</taxon>
        <taxon>Brassicaceae</taxon>
        <taxon>Brassiceae</taxon>
        <taxon>Eruca</taxon>
    </lineage>
</organism>
<dbReference type="InterPro" id="IPR048354">
    <property type="entry name" value="TOD1_MUCI70_glycTrfase_dom"/>
</dbReference>